<reference evidence="6 7" key="1">
    <citation type="submission" date="2018-01" db="EMBL/GenBank/DDBJ databases">
        <title>Whole genome sequencing of Histamine producing bacteria.</title>
        <authorList>
            <person name="Butler K."/>
        </authorList>
    </citation>
    <scope>NUCLEOTIDE SEQUENCE [LARGE SCALE GENOMIC DNA]</scope>
    <source>
        <strain evidence="6 7">DSM 100436</strain>
    </source>
</reference>
<dbReference type="Proteomes" id="UP000241771">
    <property type="component" value="Unassembled WGS sequence"/>
</dbReference>
<evidence type="ECO:0000256" key="1">
    <source>
        <dbReference type="ARBA" id="ARBA00008779"/>
    </source>
</evidence>
<dbReference type="RefSeq" id="WP_081878851.1">
    <property type="nucleotide sequence ID" value="NZ_JGVO01000100.1"/>
</dbReference>
<dbReference type="Gene3D" id="3.40.720.10">
    <property type="entry name" value="Alkaline Phosphatase, subunit A"/>
    <property type="match status" value="1"/>
</dbReference>
<dbReference type="SUPFAM" id="SSF53649">
    <property type="entry name" value="Alkaline phosphatase-like"/>
    <property type="match status" value="1"/>
</dbReference>
<dbReference type="PROSITE" id="PS00523">
    <property type="entry name" value="SULFATASE_1"/>
    <property type="match status" value="1"/>
</dbReference>
<keyword evidence="7" id="KW-1185">Reference proteome</keyword>
<dbReference type="AlphaFoldDB" id="A0A2T3NZX3"/>
<evidence type="ECO:0000256" key="4">
    <source>
        <dbReference type="ARBA" id="ARBA00022837"/>
    </source>
</evidence>
<comment type="similarity">
    <text evidence="1">Belongs to the sulfatase family.</text>
</comment>
<feature type="domain" description="Sulfatase N-terminal" evidence="5">
    <location>
        <begin position="23"/>
        <end position="398"/>
    </location>
</feature>
<keyword evidence="2" id="KW-0479">Metal-binding</keyword>
<dbReference type="OrthoDB" id="9803751at2"/>
<dbReference type="GO" id="GO:0046872">
    <property type="term" value="F:metal ion binding"/>
    <property type="evidence" value="ECO:0007669"/>
    <property type="project" value="UniProtKB-KW"/>
</dbReference>
<keyword evidence="3" id="KW-0378">Hydrolase</keyword>
<dbReference type="EMBL" id="PYMA01000001">
    <property type="protein sequence ID" value="PSW21824.1"/>
    <property type="molecule type" value="Genomic_DNA"/>
</dbReference>
<dbReference type="GO" id="GO:0004065">
    <property type="term" value="F:arylsulfatase activity"/>
    <property type="evidence" value="ECO:0007669"/>
    <property type="project" value="TreeGrafter"/>
</dbReference>
<accession>A0A2T3NZX3</accession>
<gene>
    <name evidence="6" type="ORF">C9I98_00720</name>
</gene>
<dbReference type="Pfam" id="PF00884">
    <property type="entry name" value="Sulfatase"/>
    <property type="match status" value="1"/>
</dbReference>
<dbReference type="PANTHER" id="PTHR42693">
    <property type="entry name" value="ARYLSULFATASE FAMILY MEMBER"/>
    <property type="match status" value="1"/>
</dbReference>
<dbReference type="InterPro" id="IPR000917">
    <property type="entry name" value="Sulfatase_N"/>
</dbReference>
<proteinExistence type="inferred from homology"/>
<name>A0A2T3NZX3_9GAMM</name>
<sequence>MKQDFLNPKERLGSFYRNGDQAPNILFITVDMISADCYHKDRPLSQVINTPNIDTIAQEGTSFSNAFTPSPLCGPARAAMFTGMHPPYLSNGERTPVGMKVDLELEDTIFQDYLKRIGYTLKHTGKCHVGIEKFIRTFGENIHAWDRWGPPTEDDDRYLAYLANMGVKLPRYRRELRGLQIDKMSPANSFGGWIEQSDGEDFPLEAHYSVFLAKLAIEQIKAAKIQSPNKPIFSQIDFFDPHQPYSIPSGLEARYEQIRSVIVPPSSFEPFDENDPNRNKTYDLYKQYWGMYDEELVKDYIACHLLQVEVVDHAIGHMVRYLKEEGMWDDMAVVFSADHGDMNGRLAMADKGSYFQPDIYRVPLYVKAPKSLEIQVKDSDVLVSSIDLAPTIIGFAGISTPDAMEGDDLTKIMTGGERRELTQVYQTGVHVGTNYGFAFQVVINGQQLFYGYNVTTGYEELYDVNVDEQNNLFELPEYMEHKAFIVEKAAALLQSDPRWSGYWASYRLHNARYLPINDSDMQMLKPL</sequence>
<evidence type="ECO:0000313" key="6">
    <source>
        <dbReference type="EMBL" id="PSW21824.1"/>
    </source>
</evidence>
<dbReference type="PANTHER" id="PTHR42693:SF53">
    <property type="entry name" value="ENDO-4-O-SULFATASE"/>
    <property type="match status" value="1"/>
</dbReference>
<comment type="caution">
    <text evidence="6">The sequence shown here is derived from an EMBL/GenBank/DDBJ whole genome shotgun (WGS) entry which is preliminary data.</text>
</comment>
<organism evidence="6 7">
    <name type="scientific">Photobacterium sanctipauli</name>
    <dbReference type="NCBI Taxonomy" id="1342794"/>
    <lineage>
        <taxon>Bacteria</taxon>
        <taxon>Pseudomonadati</taxon>
        <taxon>Pseudomonadota</taxon>
        <taxon>Gammaproteobacteria</taxon>
        <taxon>Vibrionales</taxon>
        <taxon>Vibrionaceae</taxon>
        <taxon>Photobacterium</taxon>
    </lineage>
</organism>
<dbReference type="InterPro" id="IPR024607">
    <property type="entry name" value="Sulfatase_CS"/>
</dbReference>
<evidence type="ECO:0000259" key="5">
    <source>
        <dbReference type="Pfam" id="PF00884"/>
    </source>
</evidence>
<evidence type="ECO:0000313" key="7">
    <source>
        <dbReference type="Proteomes" id="UP000241771"/>
    </source>
</evidence>
<keyword evidence="4" id="KW-0106">Calcium</keyword>
<dbReference type="InterPro" id="IPR050738">
    <property type="entry name" value="Sulfatase"/>
</dbReference>
<dbReference type="InterPro" id="IPR017850">
    <property type="entry name" value="Alkaline_phosphatase_core_sf"/>
</dbReference>
<evidence type="ECO:0000256" key="2">
    <source>
        <dbReference type="ARBA" id="ARBA00022723"/>
    </source>
</evidence>
<evidence type="ECO:0000256" key="3">
    <source>
        <dbReference type="ARBA" id="ARBA00022801"/>
    </source>
</evidence>
<protein>
    <submittedName>
        <fullName evidence="6">Sulfatase</fullName>
    </submittedName>
</protein>